<evidence type="ECO:0000256" key="11">
    <source>
        <dbReference type="RuleBase" id="RU004136"/>
    </source>
</evidence>
<dbReference type="Proteomes" id="UP000516404">
    <property type="component" value="Chromosome"/>
</dbReference>
<comment type="function">
    <text evidence="10 11">Involved in cell wall formation. Catalyzes the final step in the synthesis of UDP-N-acetylmuramoyl-pentapeptide, the precursor of murein.</text>
</comment>
<dbReference type="Gene3D" id="3.90.190.20">
    <property type="entry name" value="Mur ligase, C-terminal domain"/>
    <property type="match status" value="1"/>
</dbReference>
<dbReference type="GO" id="GO:0005524">
    <property type="term" value="F:ATP binding"/>
    <property type="evidence" value="ECO:0007669"/>
    <property type="project" value="UniProtKB-UniRule"/>
</dbReference>
<evidence type="ECO:0000256" key="5">
    <source>
        <dbReference type="ARBA" id="ARBA00022840"/>
    </source>
</evidence>
<dbReference type="EMBL" id="CP061539">
    <property type="protein sequence ID" value="QNV37109.1"/>
    <property type="molecule type" value="Genomic_DNA"/>
</dbReference>
<dbReference type="GO" id="GO:0051301">
    <property type="term" value="P:cell division"/>
    <property type="evidence" value="ECO:0007669"/>
    <property type="project" value="UniProtKB-KW"/>
</dbReference>
<keyword evidence="9 10" id="KW-0961">Cell wall biogenesis/degradation</keyword>
<dbReference type="Gene3D" id="3.40.1190.10">
    <property type="entry name" value="Mur-like, catalytic domain"/>
    <property type="match status" value="1"/>
</dbReference>
<keyword evidence="7 10" id="KW-0573">Peptidoglycan synthesis</keyword>
<dbReference type="SUPFAM" id="SSF53623">
    <property type="entry name" value="MurD-like peptide ligases, catalytic domain"/>
    <property type="match status" value="1"/>
</dbReference>
<dbReference type="Gene3D" id="3.40.1390.10">
    <property type="entry name" value="MurE/MurF, N-terminal domain"/>
    <property type="match status" value="1"/>
</dbReference>
<keyword evidence="4 10" id="KW-0547">Nucleotide-binding</keyword>
<evidence type="ECO:0000259" key="14">
    <source>
        <dbReference type="Pfam" id="PF08245"/>
    </source>
</evidence>
<evidence type="ECO:0000259" key="13">
    <source>
        <dbReference type="Pfam" id="PF02875"/>
    </source>
</evidence>
<dbReference type="UniPathway" id="UPA00219"/>
<accession>A0A7H2BBR3</accession>
<feature type="binding site" evidence="10">
    <location>
        <begin position="121"/>
        <end position="127"/>
    </location>
    <ligand>
        <name>ATP</name>
        <dbReference type="ChEBI" id="CHEBI:30616"/>
    </ligand>
</feature>
<dbReference type="InterPro" id="IPR013221">
    <property type="entry name" value="Mur_ligase_cen"/>
</dbReference>
<evidence type="ECO:0000256" key="4">
    <source>
        <dbReference type="ARBA" id="ARBA00022741"/>
    </source>
</evidence>
<evidence type="ECO:0000256" key="3">
    <source>
        <dbReference type="ARBA" id="ARBA00022618"/>
    </source>
</evidence>
<evidence type="ECO:0000256" key="6">
    <source>
        <dbReference type="ARBA" id="ARBA00022960"/>
    </source>
</evidence>
<dbReference type="InterPro" id="IPR000713">
    <property type="entry name" value="Mur_ligase_N"/>
</dbReference>
<name>A0A7H2BBR3_9MICC</name>
<comment type="pathway">
    <text evidence="10 11">Cell wall biogenesis; peptidoglycan biosynthesis.</text>
</comment>
<dbReference type="GO" id="GO:0047480">
    <property type="term" value="F:UDP-N-acetylmuramoyl-tripeptide-D-alanyl-D-alanine ligase activity"/>
    <property type="evidence" value="ECO:0007669"/>
    <property type="project" value="UniProtKB-UniRule"/>
</dbReference>
<dbReference type="GO" id="GO:0009252">
    <property type="term" value="P:peptidoglycan biosynthetic process"/>
    <property type="evidence" value="ECO:0007669"/>
    <property type="project" value="UniProtKB-UniRule"/>
</dbReference>
<keyword evidence="5 10" id="KW-0067">ATP-binding</keyword>
<dbReference type="SUPFAM" id="SSF63418">
    <property type="entry name" value="MurE/MurF N-terminal domain"/>
    <property type="match status" value="1"/>
</dbReference>
<dbReference type="InterPro" id="IPR005863">
    <property type="entry name" value="UDP-N-AcMur_synth"/>
</dbReference>
<keyword evidence="1 10" id="KW-0963">Cytoplasm</keyword>
<dbReference type="InterPro" id="IPR004101">
    <property type="entry name" value="Mur_ligase_C"/>
</dbReference>
<comment type="similarity">
    <text evidence="10">Belongs to the MurCDEF family. MurF subfamily.</text>
</comment>
<keyword evidence="6 10" id="KW-0133">Cell shape</keyword>
<keyword evidence="3 10" id="KW-0132">Cell division</keyword>
<dbReference type="PANTHER" id="PTHR43024:SF1">
    <property type="entry name" value="UDP-N-ACETYLMURAMOYL-TRIPEPTIDE--D-ALANYL-D-ALANINE LIGASE"/>
    <property type="match status" value="1"/>
</dbReference>
<evidence type="ECO:0000256" key="1">
    <source>
        <dbReference type="ARBA" id="ARBA00022490"/>
    </source>
</evidence>
<evidence type="ECO:0000256" key="7">
    <source>
        <dbReference type="ARBA" id="ARBA00022984"/>
    </source>
</evidence>
<dbReference type="PANTHER" id="PTHR43024">
    <property type="entry name" value="UDP-N-ACETYLMURAMOYL-TRIPEPTIDE--D-ALANYL-D-ALANINE LIGASE"/>
    <property type="match status" value="1"/>
</dbReference>
<dbReference type="AlphaFoldDB" id="A0A7H2BBR3"/>
<dbReference type="Pfam" id="PF02875">
    <property type="entry name" value="Mur_ligase_C"/>
    <property type="match status" value="1"/>
</dbReference>
<dbReference type="HAMAP" id="MF_02019">
    <property type="entry name" value="MurF"/>
    <property type="match status" value="1"/>
</dbReference>
<feature type="domain" description="Mur ligase N-terminal catalytic" evidence="12">
    <location>
        <begin position="32"/>
        <end position="102"/>
    </location>
</feature>
<dbReference type="InterPro" id="IPR036615">
    <property type="entry name" value="Mur_ligase_C_dom_sf"/>
</dbReference>
<dbReference type="GO" id="GO:0008360">
    <property type="term" value="P:regulation of cell shape"/>
    <property type="evidence" value="ECO:0007669"/>
    <property type="project" value="UniProtKB-KW"/>
</dbReference>
<evidence type="ECO:0000256" key="9">
    <source>
        <dbReference type="ARBA" id="ARBA00023316"/>
    </source>
</evidence>
<dbReference type="GeneID" id="96624092"/>
<dbReference type="GO" id="GO:0005737">
    <property type="term" value="C:cytoplasm"/>
    <property type="evidence" value="ECO:0007669"/>
    <property type="project" value="UniProtKB-SubCell"/>
</dbReference>
<evidence type="ECO:0000313" key="15">
    <source>
        <dbReference type="EMBL" id="QNV37109.1"/>
    </source>
</evidence>
<dbReference type="EC" id="6.3.2.10" evidence="10 11"/>
<sequence length="518" mass="54766">MIELSAAEVTQAVAGTLMGADDESAQSIRVSSATTDSREVVAGTLFLAKPGETTDGHNFVPSAFETGATLALVERQITDANGALYPSVLVDDVVLAMGRLAAFIIEKLRGAGEITVIGITGSAGKTTTKDLLAGIFATAGKTVAPVGSFNGEVGVPLTVFRAEYDTRYLVIEMGADGLGHIEYLANIVKPDVGAILKVGTAHAGEFGGVDNIEKTKGELAEGVSQALALNDDDYRVRRMISRSSVPTIYFGVGESNHDGGVQPRVSATNLVTGATGCPEFTLHFPDGQSFAIASRLIGEHHVYNLLAAATLAYQVGIETSVIAEKLNELGATSRWRMERTEREDGVTVINDAYNANPESMAAALRALTQLGRQEPPRRTWAVLGAMLELGDASAEEHDKLGRLAVRMNISKLIAIGAEAKPIYNAAHLEGSWGNEATWVETNDQALEILRSELAPGDVVLFKSSNAAKVKDLGDQVAQDAPENHATETRTASWLSAGDFVNPVNSDFGAKTTPDDTQE</sequence>
<evidence type="ECO:0000259" key="12">
    <source>
        <dbReference type="Pfam" id="PF01225"/>
    </source>
</evidence>
<dbReference type="NCBIfam" id="TIGR01143">
    <property type="entry name" value="murF"/>
    <property type="match status" value="1"/>
</dbReference>
<dbReference type="InterPro" id="IPR036565">
    <property type="entry name" value="Mur-like_cat_sf"/>
</dbReference>
<keyword evidence="8 10" id="KW-0131">Cell cycle</keyword>
<dbReference type="Pfam" id="PF01225">
    <property type="entry name" value="Mur_ligase"/>
    <property type="match status" value="1"/>
</dbReference>
<dbReference type="Pfam" id="PF08245">
    <property type="entry name" value="Mur_ligase_M"/>
    <property type="match status" value="1"/>
</dbReference>
<keyword evidence="16" id="KW-1185">Reference proteome</keyword>
<comment type="subcellular location">
    <subcellularLocation>
        <location evidence="10 11">Cytoplasm</location>
    </subcellularLocation>
</comment>
<proteinExistence type="inferred from homology"/>
<reference evidence="15 16" key="1">
    <citation type="submission" date="2020-09" db="EMBL/GenBank/DDBJ databases">
        <title>Investigation of environmental microbes.</title>
        <authorList>
            <person name="Ou Y."/>
            <person name="Kang Q."/>
        </authorList>
    </citation>
    <scope>NUCLEOTIDE SEQUENCE [LARGE SCALE GENOMIC DNA]</scope>
    <source>
        <strain evidence="15 16">KJZ-14</strain>
    </source>
</reference>
<keyword evidence="2 10" id="KW-0436">Ligase</keyword>
<dbReference type="InterPro" id="IPR035911">
    <property type="entry name" value="MurE/MurF_N"/>
</dbReference>
<protein>
    <recommendedName>
        <fullName evidence="10 11">UDP-N-acetylmuramoyl-tripeptide--D-alanyl-D-alanine ligase</fullName>
        <ecNumber evidence="10 11">6.3.2.10</ecNumber>
    </recommendedName>
    <alternativeName>
        <fullName evidence="10">D-alanyl-D-alanine-adding enzyme</fullName>
    </alternativeName>
</protein>
<comment type="catalytic activity">
    <reaction evidence="10 11">
        <text>D-alanyl-D-alanine + UDP-N-acetyl-alpha-D-muramoyl-L-alanyl-gamma-D-glutamyl-meso-2,6-diaminopimelate + ATP = UDP-N-acetyl-alpha-D-muramoyl-L-alanyl-gamma-D-glutamyl-meso-2,6-diaminopimeloyl-D-alanyl-D-alanine + ADP + phosphate + H(+)</text>
        <dbReference type="Rhea" id="RHEA:28374"/>
        <dbReference type="ChEBI" id="CHEBI:15378"/>
        <dbReference type="ChEBI" id="CHEBI:30616"/>
        <dbReference type="ChEBI" id="CHEBI:43474"/>
        <dbReference type="ChEBI" id="CHEBI:57822"/>
        <dbReference type="ChEBI" id="CHEBI:61386"/>
        <dbReference type="ChEBI" id="CHEBI:83905"/>
        <dbReference type="ChEBI" id="CHEBI:456216"/>
        <dbReference type="EC" id="6.3.2.10"/>
    </reaction>
</comment>
<organism evidence="15 16">
    <name type="scientific">Rothia terrae</name>
    <dbReference type="NCBI Taxonomy" id="396015"/>
    <lineage>
        <taxon>Bacteria</taxon>
        <taxon>Bacillati</taxon>
        <taxon>Actinomycetota</taxon>
        <taxon>Actinomycetes</taxon>
        <taxon>Micrococcales</taxon>
        <taxon>Micrococcaceae</taxon>
        <taxon>Rothia</taxon>
    </lineage>
</organism>
<feature type="domain" description="Mur ligase central" evidence="14">
    <location>
        <begin position="119"/>
        <end position="311"/>
    </location>
</feature>
<dbReference type="GO" id="GO:0071555">
    <property type="term" value="P:cell wall organization"/>
    <property type="evidence" value="ECO:0007669"/>
    <property type="project" value="UniProtKB-KW"/>
</dbReference>
<dbReference type="KEGG" id="rter:IDM49_07555"/>
<dbReference type="SUPFAM" id="SSF53244">
    <property type="entry name" value="MurD-like peptide ligases, peptide-binding domain"/>
    <property type="match status" value="1"/>
</dbReference>
<evidence type="ECO:0000256" key="10">
    <source>
        <dbReference type="HAMAP-Rule" id="MF_02019"/>
    </source>
</evidence>
<evidence type="ECO:0000256" key="2">
    <source>
        <dbReference type="ARBA" id="ARBA00022598"/>
    </source>
</evidence>
<dbReference type="InterPro" id="IPR051046">
    <property type="entry name" value="MurCDEF_CellWall_CoF430Synth"/>
</dbReference>
<gene>
    <name evidence="10" type="primary">murF</name>
    <name evidence="15" type="ORF">IDM49_07555</name>
</gene>
<dbReference type="RefSeq" id="WP_190724062.1">
    <property type="nucleotide sequence ID" value="NZ_CP061539.1"/>
</dbReference>
<feature type="domain" description="Mur ligase C-terminal" evidence="13">
    <location>
        <begin position="336"/>
        <end position="464"/>
    </location>
</feature>
<evidence type="ECO:0000313" key="16">
    <source>
        <dbReference type="Proteomes" id="UP000516404"/>
    </source>
</evidence>
<evidence type="ECO:0000256" key="8">
    <source>
        <dbReference type="ARBA" id="ARBA00023306"/>
    </source>
</evidence>